<organism evidence="4 5">
    <name type="scientific">Fibrivirga algicola</name>
    <dbReference type="NCBI Taxonomy" id="2950420"/>
    <lineage>
        <taxon>Bacteria</taxon>
        <taxon>Pseudomonadati</taxon>
        <taxon>Bacteroidota</taxon>
        <taxon>Cytophagia</taxon>
        <taxon>Cytophagales</taxon>
        <taxon>Spirosomataceae</taxon>
        <taxon>Fibrivirga</taxon>
    </lineage>
</organism>
<dbReference type="PANTHER" id="PTHR28004">
    <property type="entry name" value="ZGC:162816-RELATED"/>
    <property type="match status" value="1"/>
</dbReference>
<dbReference type="SUPFAM" id="SSF51419">
    <property type="entry name" value="PLP-binding barrel"/>
    <property type="match status" value="1"/>
</dbReference>
<evidence type="ECO:0000256" key="2">
    <source>
        <dbReference type="ARBA" id="ARBA00023239"/>
    </source>
</evidence>
<comment type="caution">
    <text evidence="4">The sequence shown here is derived from an EMBL/GenBank/DDBJ whole genome shotgun (WGS) entry which is preliminary data.</text>
</comment>
<dbReference type="Proteomes" id="UP000606008">
    <property type="component" value="Unassembled WGS sequence"/>
</dbReference>
<dbReference type="InterPro" id="IPR051466">
    <property type="entry name" value="D-amino_acid_metab_enzyme"/>
</dbReference>
<evidence type="ECO:0000259" key="3">
    <source>
        <dbReference type="SMART" id="SM01119"/>
    </source>
</evidence>
<proteinExistence type="inferred from homology"/>
<dbReference type="Gene3D" id="3.20.20.10">
    <property type="entry name" value="Alanine racemase"/>
    <property type="match status" value="1"/>
</dbReference>
<name>A0ABX0QMX2_9BACT</name>
<keyword evidence="2" id="KW-0456">Lyase</keyword>
<dbReference type="InterPro" id="IPR029066">
    <property type="entry name" value="PLP-binding_barrel"/>
</dbReference>
<comment type="similarity">
    <text evidence="1">Belongs to the DSD1 family.</text>
</comment>
<evidence type="ECO:0000313" key="5">
    <source>
        <dbReference type="Proteomes" id="UP000606008"/>
    </source>
</evidence>
<dbReference type="PANTHER" id="PTHR28004:SF2">
    <property type="entry name" value="D-SERINE DEHYDRATASE"/>
    <property type="match status" value="1"/>
</dbReference>
<dbReference type="InterPro" id="IPR026956">
    <property type="entry name" value="D-ser_dehydrat-like_dom"/>
</dbReference>
<dbReference type="Gene3D" id="2.40.37.20">
    <property type="entry name" value="D-serine dehydratase-like domain"/>
    <property type="match status" value="1"/>
</dbReference>
<evidence type="ECO:0000313" key="4">
    <source>
        <dbReference type="EMBL" id="NID12133.1"/>
    </source>
</evidence>
<dbReference type="EMBL" id="WAEL01000007">
    <property type="protein sequence ID" value="NID12133.1"/>
    <property type="molecule type" value="Genomic_DNA"/>
</dbReference>
<feature type="domain" description="D-serine dehydratase-like" evidence="3">
    <location>
        <begin position="261"/>
        <end position="350"/>
    </location>
</feature>
<dbReference type="InterPro" id="IPR001608">
    <property type="entry name" value="Ala_racemase_N"/>
</dbReference>
<reference evidence="5" key="1">
    <citation type="submission" date="2019-09" db="EMBL/GenBank/DDBJ databases">
        <authorList>
            <person name="Jung D.-H."/>
        </authorList>
    </citation>
    <scope>NUCLEOTIDE SEQUENCE [LARGE SCALE GENOMIC DNA]</scope>
    <source>
        <strain evidence="5">JA-25</strain>
    </source>
</reference>
<dbReference type="CDD" id="cd06821">
    <property type="entry name" value="PLPDE_III_D-TA"/>
    <property type="match status" value="1"/>
</dbReference>
<dbReference type="Pfam" id="PF14031">
    <property type="entry name" value="D-ser_dehydrat"/>
    <property type="match status" value="1"/>
</dbReference>
<gene>
    <name evidence="4" type="ORF">F7231_18315</name>
</gene>
<keyword evidence="5" id="KW-1185">Reference proteome</keyword>
<sequence length="369" mass="39897">MPAPNWYTIQNADEIDSPSLLIYPERVKKNIQTAIRLAGGVDRLRPHVKTHKMAAVTQLMLEAGIYQFKCATIAEAEMLAQAGAADVLLAYPVVGPKIARLFTLTTTYPATRFACLIDNLATARQLADTVGTAPLSVYIDLNVGMGRTGISPTDAVQLAADCADLPGINVVGLHGYDGHIRDTDVATRTTHADAGYAQALAARQAIEQAQQKPLTLIMGGTPTSTIHANRNGERVQTSPGTFVFWDAGYAELLPDLPYDIAAVLLTRVISVIDDTTLTLDLGHKSVAAENPQPRALFFDHPDGQLTGQSEEHLVVKLPKARQHVPGEIWYGVPKHICPTVALYESVKVVENGLVTDTWPVTARVRKLTI</sequence>
<reference evidence="5" key="2">
    <citation type="submission" date="2023-07" db="EMBL/GenBank/DDBJ databases">
        <authorList>
            <person name="Jung D.-H."/>
        </authorList>
    </citation>
    <scope>NUCLEOTIDE SEQUENCE [LARGE SCALE GENOMIC DNA]</scope>
    <source>
        <strain evidence="5">JA-25</strain>
    </source>
</reference>
<dbReference type="InterPro" id="IPR042208">
    <property type="entry name" value="D-ser_dehydrat-like_sf"/>
</dbReference>
<dbReference type="SMART" id="SM01119">
    <property type="entry name" value="D-ser_dehydrat"/>
    <property type="match status" value="1"/>
</dbReference>
<protein>
    <submittedName>
        <fullName evidence="4">D-TA family PLP-dependent enzyme</fullName>
    </submittedName>
</protein>
<accession>A0ABX0QMX2</accession>
<dbReference type="Pfam" id="PF01168">
    <property type="entry name" value="Ala_racemase_N"/>
    <property type="match status" value="1"/>
</dbReference>
<evidence type="ECO:0000256" key="1">
    <source>
        <dbReference type="ARBA" id="ARBA00005323"/>
    </source>
</evidence>